<accession>A0ABS6E7T6</accession>
<organism evidence="1 2">
    <name type="scientific">Tissierella simiarum</name>
    <dbReference type="NCBI Taxonomy" id="2841534"/>
    <lineage>
        <taxon>Bacteria</taxon>
        <taxon>Bacillati</taxon>
        <taxon>Bacillota</taxon>
        <taxon>Tissierellia</taxon>
        <taxon>Tissierellales</taxon>
        <taxon>Tissierellaceae</taxon>
        <taxon>Tissierella</taxon>
    </lineage>
</organism>
<reference evidence="1 2" key="1">
    <citation type="submission" date="2021-06" db="EMBL/GenBank/DDBJ databases">
        <authorList>
            <person name="Sun Q."/>
            <person name="Li D."/>
        </authorList>
    </citation>
    <scope>NUCLEOTIDE SEQUENCE [LARGE SCALE GENOMIC DNA]</scope>
    <source>
        <strain evidence="1 2">MSJ-40</strain>
    </source>
</reference>
<sequence length="162" mass="18455">MTPIVLLDELKKFIEEHIKDIILSVRVRGSSGELSERPAEVHKMRLPDKDAEIKLIPYILLQFLTGKDEQEEGQSAESECKIRIVVATYSEDGGEGALDVLNLLTRIRIALLKTGIIGKQFLIKKPLEYIVYPDSTAPFYMGEMLTIWEIPEVEREVEGLWL</sequence>
<evidence type="ECO:0000313" key="2">
    <source>
        <dbReference type="Proteomes" id="UP000749471"/>
    </source>
</evidence>
<name>A0ABS6E7T6_9FIRM</name>
<evidence type="ECO:0000313" key="1">
    <source>
        <dbReference type="EMBL" id="MBU5438293.1"/>
    </source>
</evidence>
<keyword evidence="2" id="KW-1185">Reference proteome</keyword>
<comment type="caution">
    <text evidence="1">The sequence shown here is derived from an EMBL/GenBank/DDBJ whole genome shotgun (WGS) entry which is preliminary data.</text>
</comment>
<proteinExistence type="predicted"/>
<dbReference type="Proteomes" id="UP000749471">
    <property type="component" value="Unassembled WGS sequence"/>
</dbReference>
<dbReference type="EMBL" id="JAHLPM010000007">
    <property type="protein sequence ID" value="MBU5438293.1"/>
    <property type="molecule type" value="Genomic_DNA"/>
</dbReference>
<gene>
    <name evidence="1" type="ORF">KQI42_09750</name>
</gene>
<protein>
    <submittedName>
        <fullName evidence="1">Uncharacterized protein</fullName>
    </submittedName>
</protein>
<dbReference type="RefSeq" id="WP_216519285.1">
    <property type="nucleotide sequence ID" value="NZ_JAHLPM010000007.1"/>
</dbReference>